<accession>A0ABD0TF46</accession>
<protein>
    <recommendedName>
        <fullName evidence="1">Integrase catalytic domain-containing protein</fullName>
    </recommendedName>
</protein>
<dbReference type="InterPro" id="IPR050951">
    <property type="entry name" value="Retrovirus_Pol_polyprotein"/>
</dbReference>
<reference evidence="2 3" key="1">
    <citation type="submission" date="2024-06" db="EMBL/GenBank/DDBJ databases">
        <title>A chromosome-level genome assembly of beet webworm, Loxostege sticticalis.</title>
        <authorList>
            <person name="Zhang Y."/>
        </authorList>
    </citation>
    <scope>NUCLEOTIDE SEQUENCE [LARGE SCALE GENOMIC DNA]</scope>
    <source>
        <strain evidence="2">AQ028</strain>
        <tissue evidence="2">Male pupae</tissue>
    </source>
</reference>
<gene>
    <name evidence="2" type="ORF">ABMA28_013985</name>
</gene>
<sequence length="332" mass="37622">MRQYVITYLKRCVDCQRYKADNRKPTGLLQTPATNRRFEVIAVDLFGPLPETDNRNKWILILEDTCSRWVELFALPNATAVDCAKILVSEVFLRYGVPRRILSDNGVQFISEVMQQVCHSFGITQSLSPVYHPQANPVERKNRDLKPQLAILVGKDHNTWDVHLPAIRFAMNSVVTSSTGYSPAYLTFGREMRAPADVISDMRAIVESDNVITTLTPYLRRISAKAQSAQKRCADEGRHPAPDYSAGDLVLLKTQGSNDTTRGQTPKFIPRRDGPYRIREAASSTTYVLERISSGETLGRYHVSQLTPFVRNVTPTPVNEKRRRGRPKRFLD</sequence>
<dbReference type="Gene3D" id="3.30.420.10">
    <property type="entry name" value="Ribonuclease H-like superfamily/Ribonuclease H"/>
    <property type="match status" value="1"/>
</dbReference>
<evidence type="ECO:0000259" key="1">
    <source>
        <dbReference type="PROSITE" id="PS50994"/>
    </source>
</evidence>
<dbReference type="SUPFAM" id="SSF53098">
    <property type="entry name" value="Ribonuclease H-like"/>
    <property type="match status" value="1"/>
</dbReference>
<comment type="caution">
    <text evidence="2">The sequence shown here is derived from an EMBL/GenBank/DDBJ whole genome shotgun (WGS) entry which is preliminary data.</text>
</comment>
<feature type="domain" description="Integrase catalytic" evidence="1">
    <location>
        <begin position="28"/>
        <end position="191"/>
    </location>
</feature>
<proteinExistence type="predicted"/>
<dbReference type="PANTHER" id="PTHR37984:SF5">
    <property type="entry name" value="PROTEIN NYNRIN-LIKE"/>
    <property type="match status" value="1"/>
</dbReference>
<dbReference type="InterPro" id="IPR012337">
    <property type="entry name" value="RNaseH-like_sf"/>
</dbReference>
<organism evidence="2 3">
    <name type="scientific">Loxostege sticticalis</name>
    <name type="common">Beet webworm moth</name>
    <dbReference type="NCBI Taxonomy" id="481309"/>
    <lineage>
        <taxon>Eukaryota</taxon>
        <taxon>Metazoa</taxon>
        <taxon>Ecdysozoa</taxon>
        <taxon>Arthropoda</taxon>
        <taxon>Hexapoda</taxon>
        <taxon>Insecta</taxon>
        <taxon>Pterygota</taxon>
        <taxon>Neoptera</taxon>
        <taxon>Endopterygota</taxon>
        <taxon>Lepidoptera</taxon>
        <taxon>Glossata</taxon>
        <taxon>Ditrysia</taxon>
        <taxon>Pyraloidea</taxon>
        <taxon>Crambidae</taxon>
        <taxon>Pyraustinae</taxon>
        <taxon>Loxostege</taxon>
    </lineage>
</organism>
<evidence type="ECO:0000313" key="2">
    <source>
        <dbReference type="EMBL" id="KAL0841713.1"/>
    </source>
</evidence>
<dbReference type="AlphaFoldDB" id="A0ABD0TF46"/>
<dbReference type="FunFam" id="3.30.420.10:FF:000032">
    <property type="entry name" value="Retrovirus-related Pol polyprotein from transposon 297-like Protein"/>
    <property type="match status" value="1"/>
</dbReference>
<evidence type="ECO:0000313" key="3">
    <source>
        <dbReference type="Proteomes" id="UP001549921"/>
    </source>
</evidence>
<dbReference type="EMBL" id="JBEDNZ010000005">
    <property type="protein sequence ID" value="KAL0841713.1"/>
    <property type="molecule type" value="Genomic_DNA"/>
</dbReference>
<dbReference type="PROSITE" id="PS50994">
    <property type="entry name" value="INTEGRASE"/>
    <property type="match status" value="1"/>
</dbReference>
<dbReference type="InterPro" id="IPR001584">
    <property type="entry name" value="Integrase_cat-core"/>
</dbReference>
<dbReference type="Pfam" id="PF00665">
    <property type="entry name" value="rve"/>
    <property type="match status" value="1"/>
</dbReference>
<dbReference type="Proteomes" id="UP001549921">
    <property type="component" value="Unassembled WGS sequence"/>
</dbReference>
<name>A0ABD0TF46_LOXSC</name>
<dbReference type="PANTHER" id="PTHR37984">
    <property type="entry name" value="PROTEIN CBG26694"/>
    <property type="match status" value="1"/>
</dbReference>
<dbReference type="InterPro" id="IPR036397">
    <property type="entry name" value="RNaseH_sf"/>
</dbReference>